<name>A0ABX0Y4F1_9ACTN</name>
<protein>
    <submittedName>
        <fullName evidence="2">VOC family protein</fullName>
    </submittedName>
</protein>
<dbReference type="PROSITE" id="PS51819">
    <property type="entry name" value="VOC"/>
    <property type="match status" value="1"/>
</dbReference>
<dbReference type="Proteomes" id="UP000722989">
    <property type="component" value="Unassembled WGS sequence"/>
</dbReference>
<evidence type="ECO:0000313" key="3">
    <source>
        <dbReference type="Proteomes" id="UP000722989"/>
    </source>
</evidence>
<proteinExistence type="predicted"/>
<reference evidence="2 3" key="1">
    <citation type="submission" date="2020-03" db="EMBL/GenBank/DDBJ databases">
        <title>WGS of the type strain of Planosporangium spp.</title>
        <authorList>
            <person name="Thawai C."/>
        </authorList>
    </citation>
    <scope>NUCLEOTIDE SEQUENCE [LARGE SCALE GENOMIC DNA]</scope>
    <source>
        <strain evidence="2 3">TBRC 5610</strain>
    </source>
</reference>
<comment type="caution">
    <text evidence="2">The sequence shown here is derived from an EMBL/GenBank/DDBJ whole genome shotgun (WGS) entry which is preliminary data.</text>
</comment>
<dbReference type="Pfam" id="PF00903">
    <property type="entry name" value="Glyoxalase"/>
    <property type="match status" value="1"/>
</dbReference>
<organism evidence="2 3">
    <name type="scientific">Planosporangium thailandense</name>
    <dbReference type="NCBI Taxonomy" id="765197"/>
    <lineage>
        <taxon>Bacteria</taxon>
        <taxon>Bacillati</taxon>
        <taxon>Actinomycetota</taxon>
        <taxon>Actinomycetes</taxon>
        <taxon>Micromonosporales</taxon>
        <taxon>Micromonosporaceae</taxon>
        <taxon>Planosporangium</taxon>
    </lineage>
</organism>
<dbReference type="CDD" id="cd08351">
    <property type="entry name" value="ChaP_like"/>
    <property type="match status" value="1"/>
</dbReference>
<evidence type="ECO:0000259" key="1">
    <source>
        <dbReference type="PROSITE" id="PS51819"/>
    </source>
</evidence>
<dbReference type="Gene3D" id="3.10.180.10">
    <property type="entry name" value="2,3-Dihydroxybiphenyl 1,2-Dioxygenase, domain 1"/>
    <property type="match status" value="1"/>
</dbReference>
<evidence type="ECO:0000313" key="2">
    <source>
        <dbReference type="EMBL" id="NJC72430.1"/>
    </source>
</evidence>
<keyword evidence="3" id="KW-1185">Reference proteome</keyword>
<dbReference type="InterPro" id="IPR037523">
    <property type="entry name" value="VOC_core"/>
</dbReference>
<feature type="domain" description="VOC" evidence="1">
    <location>
        <begin position="4"/>
        <end position="127"/>
    </location>
</feature>
<sequence length="130" mass="14331">MAISLDHTIVPATDKQKSAQFLATILGLEASPQWGPFVPVRVGRLALDYADTQLLGGSGAPVPRHHYAFLVSEPEFDEIFARIRDAGIAFYAEPHEPRRPGEINYDRGGRTVYFDDPDGHVMEVLTHSSA</sequence>
<dbReference type="InterPro" id="IPR004360">
    <property type="entry name" value="Glyas_Fos-R_dOase_dom"/>
</dbReference>
<dbReference type="RefSeq" id="WP_167927334.1">
    <property type="nucleotide sequence ID" value="NZ_JAATVY010000018.1"/>
</dbReference>
<dbReference type="InterPro" id="IPR029068">
    <property type="entry name" value="Glyas_Bleomycin-R_OHBP_Dase"/>
</dbReference>
<dbReference type="SUPFAM" id="SSF54593">
    <property type="entry name" value="Glyoxalase/Bleomycin resistance protein/Dihydroxybiphenyl dioxygenase"/>
    <property type="match status" value="1"/>
</dbReference>
<gene>
    <name evidence="2" type="ORF">HC031_22310</name>
</gene>
<accession>A0ABX0Y4F1</accession>
<dbReference type="EMBL" id="JAATVY010000018">
    <property type="protein sequence ID" value="NJC72430.1"/>
    <property type="molecule type" value="Genomic_DNA"/>
</dbReference>